<gene>
    <name evidence="2" type="ORF">CYCCA115_LOCUS2645</name>
</gene>
<evidence type="ECO:0000256" key="1">
    <source>
        <dbReference type="SAM" id="MobiDB-lite"/>
    </source>
</evidence>
<keyword evidence="3" id="KW-1185">Reference proteome</keyword>
<feature type="region of interest" description="Disordered" evidence="1">
    <location>
        <begin position="49"/>
        <end position="73"/>
    </location>
</feature>
<dbReference type="EMBL" id="CAKOGP040000197">
    <property type="protein sequence ID" value="CAJ1932004.1"/>
    <property type="molecule type" value="Genomic_DNA"/>
</dbReference>
<feature type="compositionally biased region" description="Acidic residues" evidence="1">
    <location>
        <begin position="50"/>
        <end position="63"/>
    </location>
</feature>
<evidence type="ECO:0000313" key="3">
    <source>
        <dbReference type="Proteomes" id="UP001295423"/>
    </source>
</evidence>
<dbReference type="Proteomes" id="UP001295423">
    <property type="component" value="Unassembled WGS sequence"/>
</dbReference>
<name>A0AAD2CGV3_9STRA</name>
<reference evidence="2" key="1">
    <citation type="submission" date="2023-08" db="EMBL/GenBank/DDBJ databases">
        <authorList>
            <person name="Audoor S."/>
            <person name="Bilcke G."/>
        </authorList>
    </citation>
    <scope>NUCLEOTIDE SEQUENCE</scope>
</reference>
<sequence>MSKRKTGKGPRAQRVSENDSYHAPVSLVQKERGNVDKICPFDASAFLGLLDDDDSDKIPDDEEDNKKPHSQKANWDSYYVSSYPVPQEQAKMVQSCPFSAAFLGFPDDARGPINTVFDDDRDMATEKASSTSALSTPMVVLQDAEEDIPFQKPDKMAQQLFSFFTFGGKNGIDDRHEAPLWKHGSPATPCKVSRLAETAGPWVHVALLWLIICSTNWMPSPAPTPCNNPTLGKDLLQSNGNWFLHPPAIHHLSAASRHFLALSEDAIGMGEDHTAQFGGLMDEKNLSMLVVIPNVNSHARQRPAPSRVKDSHSKVILRLIAMCSCIRMAVNPAKQAAGNCGVAELHGQRIM</sequence>
<dbReference type="AlphaFoldDB" id="A0AAD2CGV3"/>
<organism evidence="2 3">
    <name type="scientific">Cylindrotheca closterium</name>
    <dbReference type="NCBI Taxonomy" id="2856"/>
    <lineage>
        <taxon>Eukaryota</taxon>
        <taxon>Sar</taxon>
        <taxon>Stramenopiles</taxon>
        <taxon>Ochrophyta</taxon>
        <taxon>Bacillariophyta</taxon>
        <taxon>Bacillariophyceae</taxon>
        <taxon>Bacillariophycidae</taxon>
        <taxon>Bacillariales</taxon>
        <taxon>Bacillariaceae</taxon>
        <taxon>Cylindrotheca</taxon>
    </lineage>
</organism>
<evidence type="ECO:0000313" key="2">
    <source>
        <dbReference type="EMBL" id="CAJ1932004.1"/>
    </source>
</evidence>
<protein>
    <submittedName>
        <fullName evidence="2">Uncharacterized protein</fullName>
    </submittedName>
</protein>
<comment type="caution">
    <text evidence="2">The sequence shown here is derived from an EMBL/GenBank/DDBJ whole genome shotgun (WGS) entry which is preliminary data.</text>
</comment>
<feature type="region of interest" description="Disordered" evidence="1">
    <location>
        <begin position="1"/>
        <end position="29"/>
    </location>
</feature>
<proteinExistence type="predicted"/>
<accession>A0AAD2CGV3</accession>